<accession>A0AAU9SEC6</accession>
<keyword evidence="1" id="KW-0472">Membrane</keyword>
<keyword evidence="1" id="KW-0812">Transmembrane</keyword>
<keyword evidence="1" id="KW-1133">Transmembrane helix</keyword>
<organism evidence="2 3">
    <name type="scientific">Thlaspi arvense</name>
    <name type="common">Field penny-cress</name>
    <dbReference type="NCBI Taxonomy" id="13288"/>
    <lineage>
        <taxon>Eukaryota</taxon>
        <taxon>Viridiplantae</taxon>
        <taxon>Streptophyta</taxon>
        <taxon>Embryophyta</taxon>
        <taxon>Tracheophyta</taxon>
        <taxon>Spermatophyta</taxon>
        <taxon>Magnoliopsida</taxon>
        <taxon>eudicotyledons</taxon>
        <taxon>Gunneridae</taxon>
        <taxon>Pentapetalae</taxon>
        <taxon>rosids</taxon>
        <taxon>malvids</taxon>
        <taxon>Brassicales</taxon>
        <taxon>Brassicaceae</taxon>
        <taxon>Thlaspideae</taxon>
        <taxon>Thlaspi</taxon>
    </lineage>
</organism>
<protein>
    <submittedName>
        <fullName evidence="2">Uncharacterized protein</fullName>
    </submittedName>
</protein>
<name>A0AAU9SEC6_THLAR</name>
<reference evidence="2 3" key="1">
    <citation type="submission" date="2022-03" db="EMBL/GenBank/DDBJ databases">
        <authorList>
            <person name="Nunn A."/>
            <person name="Chopra R."/>
            <person name="Nunn A."/>
            <person name="Contreras Garrido A."/>
        </authorList>
    </citation>
    <scope>NUCLEOTIDE SEQUENCE [LARGE SCALE GENOMIC DNA]</scope>
</reference>
<dbReference type="EMBL" id="OU466860">
    <property type="protein sequence ID" value="CAH2061283.1"/>
    <property type="molecule type" value="Genomic_DNA"/>
</dbReference>
<dbReference type="Proteomes" id="UP000836841">
    <property type="component" value="Chromosome 4"/>
</dbReference>
<evidence type="ECO:0000256" key="1">
    <source>
        <dbReference type="SAM" id="Phobius"/>
    </source>
</evidence>
<evidence type="ECO:0000313" key="2">
    <source>
        <dbReference type="EMBL" id="CAH2061283.1"/>
    </source>
</evidence>
<feature type="transmembrane region" description="Helical" evidence="1">
    <location>
        <begin position="48"/>
        <end position="68"/>
    </location>
</feature>
<sequence length="96" mass="10559">IDLTIIITATVIAFPQLPLPSVLSLPTTLLLFPLLHYLPDFSGLKPIFSDLSAASFSLAFFSVSLVRFGSVSEICFNPNFNLKVVMMERGQHDGYP</sequence>
<keyword evidence="3" id="KW-1185">Reference proteome</keyword>
<feature type="non-terminal residue" evidence="2">
    <location>
        <position position="96"/>
    </location>
</feature>
<gene>
    <name evidence="2" type="ORF">TAV2_LOCUS13919</name>
</gene>
<dbReference type="AlphaFoldDB" id="A0AAU9SEC6"/>
<evidence type="ECO:0000313" key="3">
    <source>
        <dbReference type="Proteomes" id="UP000836841"/>
    </source>
</evidence>
<proteinExistence type="predicted"/>